<keyword evidence="3" id="KW-1185">Reference proteome</keyword>
<gene>
    <name evidence="2" type="ORF">D0Y83_09095</name>
    <name evidence="1" type="ORF">EKJ_14150</name>
</gene>
<evidence type="ECO:0000313" key="3">
    <source>
        <dbReference type="Proteomes" id="UP000290057"/>
    </source>
</evidence>
<reference evidence="4" key="1">
    <citation type="submission" date="2018-09" db="EMBL/GenBank/DDBJ databases">
        <title>Nocardia yunnanensis sp. nov., an actinomycete isolated from a soil sample.</title>
        <authorList>
            <person name="Zhang J."/>
        </authorList>
    </citation>
    <scope>NUCLEOTIDE SEQUENCE [LARGE SCALE GENOMIC DNA]</scope>
    <source>
        <strain evidence="4">21-3</strain>
    </source>
</reference>
<dbReference type="Proteomes" id="UP000290057">
    <property type="component" value="Chromosome"/>
</dbReference>
<proteinExistence type="predicted"/>
<dbReference type="EMBL" id="CP032228">
    <property type="protein sequence ID" value="QFI63411.1"/>
    <property type="molecule type" value="Genomic_DNA"/>
</dbReference>
<name>A0A222EWT8_9SPHN</name>
<evidence type="ECO:0000313" key="2">
    <source>
        <dbReference type="EMBL" id="QFI63411.1"/>
    </source>
</evidence>
<protein>
    <submittedName>
        <fullName evidence="1">Uncharacterized protein</fullName>
    </submittedName>
</protein>
<dbReference type="RefSeq" id="WP_094063312.1">
    <property type="nucleotide sequence ID" value="NZ_AP019389.1"/>
</dbReference>
<sequence length="96" mass="10283">MGETVLVSFNRPPEVVSQRLDTVTLKAGNLDQQLSIKTRETQLGMAVEVTTAPQGPVMKAYSEGAALSVSYGNETITIPSRSSDTEIDEFFAACDA</sequence>
<dbReference type="AlphaFoldDB" id="A0A222EWT8"/>
<evidence type="ECO:0000313" key="1">
    <source>
        <dbReference type="EMBL" id="BBI20568.1"/>
    </source>
</evidence>
<reference evidence="2" key="2">
    <citation type="submission" date="2018-09" db="EMBL/GenBank/DDBJ databases">
        <authorList>
            <person name="Zhang J."/>
        </authorList>
    </citation>
    <scope>NUCLEOTIDE SEQUENCE</scope>
    <source>
        <strain evidence="2">21-3</strain>
    </source>
</reference>
<evidence type="ECO:0000313" key="4">
    <source>
        <dbReference type="Proteomes" id="UP000325385"/>
    </source>
</evidence>
<organism evidence="1 3">
    <name type="scientific">Qipengyuania flava</name>
    <dbReference type="NCBI Taxonomy" id="192812"/>
    <lineage>
        <taxon>Bacteria</taxon>
        <taxon>Pseudomonadati</taxon>
        <taxon>Pseudomonadota</taxon>
        <taxon>Alphaproteobacteria</taxon>
        <taxon>Sphingomonadales</taxon>
        <taxon>Erythrobacteraceae</taxon>
        <taxon>Qipengyuania</taxon>
    </lineage>
</organism>
<dbReference type="KEGG" id="efv:CHH26_10135"/>
<dbReference type="GeneID" id="69697454"/>
<dbReference type="Proteomes" id="UP000325385">
    <property type="component" value="Chromosome"/>
</dbReference>
<accession>A0A222EWT8</accession>
<dbReference type="EMBL" id="AP019389">
    <property type="protein sequence ID" value="BBI20568.1"/>
    <property type="molecule type" value="Genomic_DNA"/>
</dbReference>
<reference evidence="1 3" key="3">
    <citation type="submission" date="2019-01" db="EMBL/GenBank/DDBJ databases">
        <title>Complete genome sequence of Erythrobacter flavus KJ5.</title>
        <authorList>
            <person name="Kanesaki Y."/>
            <person name="Brotosudarmo T."/>
            <person name="Moriuchi R."/>
            <person name="Awai K."/>
        </authorList>
    </citation>
    <scope>NUCLEOTIDE SEQUENCE [LARGE SCALE GENOMIC DNA]</scope>
    <source>
        <strain evidence="1 3">KJ5</strain>
    </source>
</reference>